<sequence length="224" mass="26199">MTNFTIQQFLSKTRKISILNEIKCFEESSTNSNAIKFPTHHKQNQNNSFSSTSTSIDEITMANIEQTIYDAYEHAKSFIEKLEMLPLLVKNHVFELNSLCIHIRDYLKNTIYINDYSILNDDDLEFDSDSDEEINNDLSTTHENSESECEDSDNEPETKSTKDNYNGMRIYSSVADKDKRKFFKMEINGKQKYIHKQTAAWYLTNKNNRLSSDRTVRVQQTNKQ</sequence>
<dbReference type="EMBL" id="CAJNOT010000825">
    <property type="protein sequence ID" value="CAF1089039.1"/>
    <property type="molecule type" value="Genomic_DNA"/>
</dbReference>
<protein>
    <submittedName>
        <fullName evidence="2">Uncharacterized protein</fullName>
    </submittedName>
</protein>
<evidence type="ECO:0000256" key="1">
    <source>
        <dbReference type="SAM" id="MobiDB-lite"/>
    </source>
</evidence>
<evidence type="ECO:0000313" key="3">
    <source>
        <dbReference type="EMBL" id="CAF1149808.1"/>
    </source>
</evidence>
<feature type="compositionally biased region" description="Acidic residues" evidence="1">
    <location>
        <begin position="146"/>
        <end position="155"/>
    </location>
</feature>
<dbReference type="Proteomes" id="UP000663864">
    <property type="component" value="Unassembled WGS sequence"/>
</dbReference>
<evidence type="ECO:0000313" key="5">
    <source>
        <dbReference type="Proteomes" id="UP000663864"/>
    </source>
</evidence>
<name>A0A814N7R8_9BILA</name>
<evidence type="ECO:0000313" key="2">
    <source>
        <dbReference type="EMBL" id="CAF1089039.1"/>
    </source>
</evidence>
<organism evidence="2 5">
    <name type="scientific">Rotaria sordida</name>
    <dbReference type="NCBI Taxonomy" id="392033"/>
    <lineage>
        <taxon>Eukaryota</taxon>
        <taxon>Metazoa</taxon>
        <taxon>Spiralia</taxon>
        <taxon>Gnathifera</taxon>
        <taxon>Rotifera</taxon>
        <taxon>Eurotatoria</taxon>
        <taxon>Bdelloidea</taxon>
        <taxon>Philodinida</taxon>
        <taxon>Philodinidae</taxon>
        <taxon>Rotaria</taxon>
    </lineage>
</organism>
<dbReference type="EMBL" id="CAJNOO010002551">
    <property type="protein sequence ID" value="CAF1278164.1"/>
    <property type="molecule type" value="Genomic_DNA"/>
</dbReference>
<dbReference type="Proteomes" id="UP000663882">
    <property type="component" value="Unassembled WGS sequence"/>
</dbReference>
<dbReference type="OrthoDB" id="10064970at2759"/>
<comment type="caution">
    <text evidence="2">The sequence shown here is derived from an EMBL/GenBank/DDBJ whole genome shotgun (WGS) entry which is preliminary data.</text>
</comment>
<evidence type="ECO:0000313" key="4">
    <source>
        <dbReference type="EMBL" id="CAF1278164.1"/>
    </source>
</evidence>
<dbReference type="Proteomes" id="UP000663889">
    <property type="component" value="Unassembled WGS sequence"/>
</dbReference>
<accession>A0A814N7R8</accession>
<gene>
    <name evidence="4" type="ORF">RFH988_LOCUS28553</name>
    <name evidence="3" type="ORF">SEV965_LOCUS18387</name>
    <name evidence="2" type="ORF">ZHD862_LOCUS16990</name>
</gene>
<feature type="region of interest" description="Disordered" evidence="1">
    <location>
        <begin position="129"/>
        <end position="165"/>
    </location>
</feature>
<reference evidence="2" key="1">
    <citation type="submission" date="2021-02" db="EMBL/GenBank/DDBJ databases">
        <authorList>
            <person name="Nowell W R."/>
        </authorList>
    </citation>
    <scope>NUCLEOTIDE SEQUENCE</scope>
</reference>
<dbReference type="AlphaFoldDB" id="A0A814N7R8"/>
<proteinExistence type="predicted"/>
<dbReference type="EMBL" id="CAJNOU010001093">
    <property type="protein sequence ID" value="CAF1149808.1"/>
    <property type="molecule type" value="Genomic_DNA"/>
</dbReference>